<keyword evidence="2 4" id="KW-0238">DNA-binding</keyword>
<dbReference type="PRINTS" id="PR00455">
    <property type="entry name" value="HTHTETR"/>
</dbReference>
<gene>
    <name evidence="6" type="ORF">NGF19_06965</name>
</gene>
<dbReference type="NCBIfam" id="NF041196">
    <property type="entry name" value="ScbR_bind_reg"/>
    <property type="match status" value="1"/>
</dbReference>
<name>A0ABT0ZAI4_9ACTN</name>
<feature type="DNA-binding region" description="H-T-H motif" evidence="4">
    <location>
        <begin position="29"/>
        <end position="48"/>
    </location>
</feature>
<dbReference type="InterPro" id="IPR050109">
    <property type="entry name" value="HTH-type_TetR-like_transc_reg"/>
</dbReference>
<dbReference type="PANTHER" id="PTHR30055:SF234">
    <property type="entry name" value="HTH-TYPE TRANSCRIPTIONAL REGULATOR BETI"/>
    <property type="match status" value="1"/>
</dbReference>
<comment type="caution">
    <text evidence="6">The sequence shown here is derived from an EMBL/GenBank/DDBJ whole genome shotgun (WGS) entry which is preliminary data.</text>
</comment>
<keyword evidence="1" id="KW-0805">Transcription regulation</keyword>
<evidence type="ECO:0000256" key="4">
    <source>
        <dbReference type="PROSITE-ProRule" id="PRU00335"/>
    </source>
</evidence>
<dbReference type="InterPro" id="IPR054126">
    <property type="entry name" value="CprB_TetR_C"/>
</dbReference>
<keyword evidence="3" id="KW-0804">Transcription</keyword>
<organism evidence="6 7">
    <name type="scientific">Streptomyces macrolidinus</name>
    <dbReference type="NCBI Taxonomy" id="2952607"/>
    <lineage>
        <taxon>Bacteria</taxon>
        <taxon>Bacillati</taxon>
        <taxon>Actinomycetota</taxon>
        <taxon>Actinomycetes</taxon>
        <taxon>Kitasatosporales</taxon>
        <taxon>Streptomycetaceae</taxon>
        <taxon>Streptomyces</taxon>
    </lineage>
</organism>
<keyword evidence="7" id="KW-1185">Reference proteome</keyword>
<sequence length="221" mass="24178">MQDRAEATRNAVLHAAAELFSERGYAATSISDISERSGRTSGAIYFHYTNKEQLALALVDAHFSAWPSVIARHDATARPALEKLVGLSFAVARTFRDDVLVRAGARLWTERKSIDIEMPLPFVDWITTVERLLAQARAAGELAAQAEPSRDAPNLVAAFFGLHTLSDVLDDRMLIEDRLANFWLLLLPGLQADPAPRALLARAGGRVTTGHPARVPDGTER</sequence>
<evidence type="ECO:0000256" key="1">
    <source>
        <dbReference type="ARBA" id="ARBA00023015"/>
    </source>
</evidence>
<dbReference type="EMBL" id="JAMWMR010000004">
    <property type="protein sequence ID" value="MCN9240536.1"/>
    <property type="molecule type" value="Genomic_DNA"/>
</dbReference>
<proteinExistence type="predicted"/>
<dbReference type="Pfam" id="PF00440">
    <property type="entry name" value="TetR_N"/>
    <property type="match status" value="1"/>
</dbReference>
<feature type="domain" description="HTH tetR-type" evidence="5">
    <location>
        <begin position="6"/>
        <end position="66"/>
    </location>
</feature>
<dbReference type="RefSeq" id="WP_252423017.1">
    <property type="nucleotide sequence ID" value="NZ_JAMWMR010000004.1"/>
</dbReference>
<evidence type="ECO:0000256" key="2">
    <source>
        <dbReference type="ARBA" id="ARBA00023125"/>
    </source>
</evidence>
<evidence type="ECO:0000256" key="3">
    <source>
        <dbReference type="ARBA" id="ARBA00023163"/>
    </source>
</evidence>
<evidence type="ECO:0000313" key="7">
    <source>
        <dbReference type="Proteomes" id="UP001523219"/>
    </source>
</evidence>
<dbReference type="InterPro" id="IPR047923">
    <property type="entry name" value="ArpA-like"/>
</dbReference>
<dbReference type="PROSITE" id="PS50977">
    <property type="entry name" value="HTH_TETR_2"/>
    <property type="match status" value="1"/>
</dbReference>
<dbReference type="PANTHER" id="PTHR30055">
    <property type="entry name" value="HTH-TYPE TRANSCRIPTIONAL REGULATOR RUTR"/>
    <property type="match status" value="1"/>
</dbReference>
<evidence type="ECO:0000259" key="5">
    <source>
        <dbReference type="PROSITE" id="PS50977"/>
    </source>
</evidence>
<dbReference type="Gene3D" id="1.10.357.10">
    <property type="entry name" value="Tetracycline Repressor, domain 2"/>
    <property type="match status" value="1"/>
</dbReference>
<accession>A0ABT0ZAI4</accession>
<dbReference type="SUPFAM" id="SSF46689">
    <property type="entry name" value="Homeodomain-like"/>
    <property type="match status" value="1"/>
</dbReference>
<protein>
    <submittedName>
        <fullName evidence="6">TetR/AcrR family transcriptional regulator</fullName>
    </submittedName>
</protein>
<dbReference type="SUPFAM" id="SSF48498">
    <property type="entry name" value="Tetracyclin repressor-like, C-terminal domain"/>
    <property type="match status" value="1"/>
</dbReference>
<dbReference type="Pfam" id="PF21935">
    <property type="entry name" value="TetR_C_45"/>
    <property type="match status" value="1"/>
</dbReference>
<reference evidence="6 7" key="1">
    <citation type="submission" date="2022-05" db="EMBL/GenBank/DDBJ databases">
        <title>Streptomyces sp. nov. RY43-2 isolated from soil of a peat swamp forest.</title>
        <authorList>
            <person name="Kanchanasin P."/>
            <person name="Tanasupawat S."/>
            <person name="Phongsopitanun W."/>
        </authorList>
    </citation>
    <scope>NUCLEOTIDE SEQUENCE [LARGE SCALE GENOMIC DNA]</scope>
    <source>
        <strain evidence="6 7">RY43-2</strain>
    </source>
</reference>
<dbReference type="Proteomes" id="UP001523219">
    <property type="component" value="Unassembled WGS sequence"/>
</dbReference>
<evidence type="ECO:0000313" key="6">
    <source>
        <dbReference type="EMBL" id="MCN9240536.1"/>
    </source>
</evidence>
<dbReference type="InterPro" id="IPR009057">
    <property type="entry name" value="Homeodomain-like_sf"/>
</dbReference>
<dbReference type="InterPro" id="IPR036271">
    <property type="entry name" value="Tet_transcr_reg_TetR-rel_C_sf"/>
</dbReference>
<dbReference type="InterPro" id="IPR001647">
    <property type="entry name" value="HTH_TetR"/>
</dbReference>